<keyword evidence="2" id="KW-1185">Reference proteome</keyword>
<proteinExistence type="predicted"/>
<dbReference type="GeneID" id="18241271"/>
<gene>
    <name evidence="1" type="ORF">BATDEDRAFT_36979</name>
</gene>
<dbReference type="HOGENOM" id="CLU_2263250_0_0_1"/>
<reference evidence="1 2" key="1">
    <citation type="submission" date="2009-12" db="EMBL/GenBank/DDBJ databases">
        <title>The draft genome of Batrachochytrium dendrobatidis.</title>
        <authorList>
            <consortium name="US DOE Joint Genome Institute (JGI-PGF)"/>
            <person name="Kuo A."/>
            <person name="Salamov A."/>
            <person name="Schmutz J."/>
            <person name="Lucas S."/>
            <person name="Pitluck S."/>
            <person name="Rosenblum E."/>
            <person name="Stajich J."/>
            <person name="Eisen M."/>
            <person name="Grigoriev I.V."/>
        </authorList>
    </citation>
    <scope>NUCLEOTIDE SEQUENCE [LARGE SCALE GENOMIC DNA]</scope>
    <source>
        <strain evidence="2">JAM81 / FGSC 10211</strain>
    </source>
</reference>
<accession>F4P3G7</accession>
<dbReference type="AlphaFoldDB" id="F4P3G7"/>
<dbReference type="RefSeq" id="XP_006679144.1">
    <property type="nucleotide sequence ID" value="XM_006679081.1"/>
</dbReference>
<sequence>MSSALVTSNVDHSTQFSGLFVTDPVIVADGVDVGQNTTYLSNPYRSIPKVGFPNEVRLSCCATYDPSSHPSLVNNGTVTPACRATLAKCRISSTSPSGIPFNS</sequence>
<organism evidence="1 2">
    <name type="scientific">Batrachochytrium dendrobatidis (strain JAM81 / FGSC 10211)</name>
    <name type="common">Frog chytrid fungus</name>
    <dbReference type="NCBI Taxonomy" id="684364"/>
    <lineage>
        <taxon>Eukaryota</taxon>
        <taxon>Fungi</taxon>
        <taxon>Fungi incertae sedis</taxon>
        <taxon>Chytridiomycota</taxon>
        <taxon>Chytridiomycota incertae sedis</taxon>
        <taxon>Chytridiomycetes</taxon>
        <taxon>Rhizophydiales</taxon>
        <taxon>Rhizophydiales incertae sedis</taxon>
        <taxon>Batrachochytrium</taxon>
    </lineage>
</organism>
<dbReference type="Proteomes" id="UP000007241">
    <property type="component" value="Unassembled WGS sequence"/>
</dbReference>
<evidence type="ECO:0000313" key="2">
    <source>
        <dbReference type="Proteomes" id="UP000007241"/>
    </source>
</evidence>
<evidence type="ECO:0000313" key="1">
    <source>
        <dbReference type="EMBL" id="EGF80216.1"/>
    </source>
</evidence>
<dbReference type="EMBL" id="GL882884">
    <property type="protein sequence ID" value="EGF80216.1"/>
    <property type="molecule type" value="Genomic_DNA"/>
</dbReference>
<dbReference type="InParanoid" id="F4P3G7"/>
<name>F4P3G7_BATDJ</name>
<protein>
    <submittedName>
        <fullName evidence="1">Expressed protein</fullName>
    </submittedName>
</protein>